<evidence type="ECO:0000313" key="3">
    <source>
        <dbReference type="Proteomes" id="UP000029640"/>
    </source>
</evidence>
<evidence type="ECO:0008006" key="4">
    <source>
        <dbReference type="Google" id="ProtNLM"/>
    </source>
</evidence>
<gene>
    <name evidence="2" type="ORF">HRUBRA_01355</name>
</gene>
<keyword evidence="1" id="KW-0732">Signal</keyword>
<evidence type="ECO:0000256" key="1">
    <source>
        <dbReference type="SAM" id="SignalP"/>
    </source>
</evidence>
<dbReference type="HOGENOM" id="CLU_3290554_0_0_6"/>
<keyword evidence="3" id="KW-1185">Reference proteome</keyword>
<reference evidence="2 3" key="1">
    <citation type="journal article" date="2014" name="Genome Announc.">
        <title>Genome Sequence of Gammaproteobacterial Pseudohaliea rubra Type Strain DSM 19751, Isolated from Coastal Seawater of the Mediterranean Sea.</title>
        <authorList>
            <person name="Spring S."/>
            <person name="Fiebig A."/>
            <person name="Riedel T."/>
            <person name="Goker M."/>
            <person name="Klenk H.P."/>
        </authorList>
    </citation>
    <scope>NUCLEOTIDE SEQUENCE [LARGE SCALE GENOMIC DNA]</scope>
    <source>
        <strain evidence="2 3">DSM 19751</strain>
    </source>
</reference>
<dbReference type="PROSITE" id="PS51257">
    <property type="entry name" value="PROKAR_LIPOPROTEIN"/>
    <property type="match status" value="1"/>
</dbReference>
<dbReference type="STRING" id="1265313.HRUBRA_01355"/>
<proteinExistence type="predicted"/>
<sequence length="40" mass="4112">MTILSRAMLLAALALTTACGQVGPLYPAPPPSDDRAEDSP</sequence>
<dbReference type="Proteomes" id="UP000029640">
    <property type="component" value="Unassembled WGS sequence"/>
</dbReference>
<feature type="signal peptide" evidence="1">
    <location>
        <begin position="1"/>
        <end position="20"/>
    </location>
</feature>
<accession>A0A095WZG4</accession>
<protein>
    <recommendedName>
        <fullName evidence="4">Lipoprotein</fullName>
    </recommendedName>
</protein>
<name>A0A095WZG4_9GAMM</name>
<dbReference type="EMBL" id="AUVB01000039">
    <property type="protein sequence ID" value="KGE04014.1"/>
    <property type="molecule type" value="Genomic_DNA"/>
</dbReference>
<feature type="chain" id="PRO_5001921007" description="Lipoprotein" evidence="1">
    <location>
        <begin position="21"/>
        <end position="40"/>
    </location>
</feature>
<evidence type="ECO:0000313" key="2">
    <source>
        <dbReference type="EMBL" id="KGE04014.1"/>
    </source>
</evidence>
<comment type="caution">
    <text evidence="2">The sequence shown here is derived from an EMBL/GenBank/DDBJ whole genome shotgun (WGS) entry which is preliminary data.</text>
</comment>
<dbReference type="RefSeq" id="WP_236629840.1">
    <property type="nucleotide sequence ID" value="NZ_KN234769.1"/>
</dbReference>
<dbReference type="AlphaFoldDB" id="A0A095WZG4"/>
<organism evidence="2 3">
    <name type="scientific">Pseudohaliea rubra DSM 19751</name>
    <dbReference type="NCBI Taxonomy" id="1265313"/>
    <lineage>
        <taxon>Bacteria</taxon>
        <taxon>Pseudomonadati</taxon>
        <taxon>Pseudomonadota</taxon>
        <taxon>Gammaproteobacteria</taxon>
        <taxon>Cellvibrionales</taxon>
        <taxon>Halieaceae</taxon>
        <taxon>Pseudohaliea</taxon>
    </lineage>
</organism>